<comment type="caution">
    <text evidence="9">The sequence shown here is derived from an EMBL/GenBank/DDBJ whole genome shotgun (WGS) entry which is preliminary data.</text>
</comment>
<protein>
    <submittedName>
        <fullName evidence="9">Protein trichome birefringence-like 34</fullName>
    </submittedName>
</protein>
<dbReference type="Pfam" id="PF14416">
    <property type="entry name" value="PMR5N"/>
    <property type="match status" value="1"/>
</dbReference>
<dbReference type="InterPro" id="IPR026057">
    <property type="entry name" value="TBL_C"/>
</dbReference>
<evidence type="ECO:0000256" key="3">
    <source>
        <dbReference type="ARBA" id="ARBA00022692"/>
    </source>
</evidence>
<reference evidence="9" key="2">
    <citation type="journal article" date="2024" name="Plant">
        <title>Genomic evolution and insights into agronomic trait innovations of Sesamum species.</title>
        <authorList>
            <person name="Miao H."/>
            <person name="Wang L."/>
            <person name="Qu L."/>
            <person name="Liu H."/>
            <person name="Sun Y."/>
            <person name="Le M."/>
            <person name="Wang Q."/>
            <person name="Wei S."/>
            <person name="Zheng Y."/>
            <person name="Lin W."/>
            <person name="Duan Y."/>
            <person name="Cao H."/>
            <person name="Xiong S."/>
            <person name="Wang X."/>
            <person name="Wei L."/>
            <person name="Li C."/>
            <person name="Ma Q."/>
            <person name="Ju M."/>
            <person name="Zhao R."/>
            <person name="Li G."/>
            <person name="Mu C."/>
            <person name="Tian Q."/>
            <person name="Mei H."/>
            <person name="Zhang T."/>
            <person name="Gao T."/>
            <person name="Zhang H."/>
        </authorList>
    </citation>
    <scope>NUCLEOTIDE SEQUENCE</scope>
    <source>
        <strain evidence="9">G01</strain>
    </source>
</reference>
<dbReference type="InterPro" id="IPR029962">
    <property type="entry name" value="TBL"/>
</dbReference>
<dbReference type="GO" id="GO:0005794">
    <property type="term" value="C:Golgi apparatus"/>
    <property type="evidence" value="ECO:0007669"/>
    <property type="project" value="TreeGrafter"/>
</dbReference>
<reference evidence="9" key="1">
    <citation type="submission" date="2020-06" db="EMBL/GenBank/DDBJ databases">
        <authorList>
            <person name="Li T."/>
            <person name="Hu X."/>
            <person name="Zhang T."/>
            <person name="Song X."/>
            <person name="Zhang H."/>
            <person name="Dai N."/>
            <person name="Sheng W."/>
            <person name="Hou X."/>
            <person name="Wei L."/>
        </authorList>
    </citation>
    <scope>NUCLEOTIDE SEQUENCE</scope>
    <source>
        <strain evidence="9">G01</strain>
        <tissue evidence="9">Leaf</tissue>
    </source>
</reference>
<evidence type="ECO:0000259" key="7">
    <source>
        <dbReference type="Pfam" id="PF13839"/>
    </source>
</evidence>
<feature type="domain" description="Trichome birefringence-like N-terminal" evidence="8">
    <location>
        <begin position="59"/>
        <end position="112"/>
    </location>
</feature>
<keyword evidence="4" id="KW-0735">Signal-anchor</keyword>
<gene>
    <name evidence="9" type="ORF">Sangu_1335500</name>
</gene>
<evidence type="ECO:0000259" key="8">
    <source>
        <dbReference type="Pfam" id="PF14416"/>
    </source>
</evidence>
<sequence>MGLKTWKNVVKFPHLASLVLLALVAVAIHLTRNKGNDAVQLENQVLLKEDSSKNYSAPGCNLFSGRWVYDNVSYPLYKERQCSFMEYDFACEISGRQDLKYQNWRWQPHLCDLPSNPPRAASYCSNKVNRTHGRHWIDADILVFDSFTWWMDPIMTILWGSFESPDAIYKKVDMKLRRYEIALSTWSDWLEIHINRTKTKLFFMSLSPYPLGMEHGHSCHNKREPILDERYWASAANRSMMRIVESTIEKLEERGLKVEYLNITQLSGYREDAHPSIFRTFWGTLTNEEIKNNVERYADCMHWCLPGVPDVWNQILYASIMKS</sequence>
<keyword evidence="5" id="KW-1133">Transmembrane helix</keyword>
<dbReference type="PANTHER" id="PTHR32285">
    <property type="entry name" value="PROTEIN TRICHOME BIREFRINGENCE-LIKE 9-RELATED"/>
    <property type="match status" value="1"/>
</dbReference>
<dbReference type="Pfam" id="PF13839">
    <property type="entry name" value="PC-Esterase"/>
    <property type="match status" value="1"/>
</dbReference>
<evidence type="ECO:0000256" key="5">
    <source>
        <dbReference type="ARBA" id="ARBA00022989"/>
    </source>
</evidence>
<feature type="domain" description="Trichome birefringence-like C-terminal" evidence="7">
    <location>
        <begin position="124"/>
        <end position="318"/>
    </location>
</feature>
<dbReference type="GO" id="GO:0016020">
    <property type="term" value="C:membrane"/>
    <property type="evidence" value="ECO:0007669"/>
    <property type="project" value="UniProtKB-SubCell"/>
</dbReference>
<dbReference type="GO" id="GO:0016413">
    <property type="term" value="F:O-acetyltransferase activity"/>
    <property type="evidence" value="ECO:0007669"/>
    <property type="project" value="InterPro"/>
</dbReference>
<proteinExistence type="inferred from homology"/>
<name>A0AAW2N385_9LAMI</name>
<organism evidence="9">
    <name type="scientific">Sesamum angustifolium</name>
    <dbReference type="NCBI Taxonomy" id="2727405"/>
    <lineage>
        <taxon>Eukaryota</taxon>
        <taxon>Viridiplantae</taxon>
        <taxon>Streptophyta</taxon>
        <taxon>Embryophyta</taxon>
        <taxon>Tracheophyta</taxon>
        <taxon>Spermatophyta</taxon>
        <taxon>Magnoliopsida</taxon>
        <taxon>eudicotyledons</taxon>
        <taxon>Gunneridae</taxon>
        <taxon>Pentapetalae</taxon>
        <taxon>asterids</taxon>
        <taxon>lamiids</taxon>
        <taxon>Lamiales</taxon>
        <taxon>Pedaliaceae</taxon>
        <taxon>Sesamum</taxon>
    </lineage>
</organism>
<dbReference type="EMBL" id="JACGWK010000008">
    <property type="protein sequence ID" value="KAL0338134.1"/>
    <property type="molecule type" value="Genomic_DNA"/>
</dbReference>
<evidence type="ECO:0000256" key="4">
    <source>
        <dbReference type="ARBA" id="ARBA00022968"/>
    </source>
</evidence>
<dbReference type="InterPro" id="IPR025846">
    <property type="entry name" value="TBL_N"/>
</dbReference>
<dbReference type="AlphaFoldDB" id="A0AAW2N385"/>
<comment type="similarity">
    <text evidence="2">Belongs to the PC-esterase family. TBL subfamily.</text>
</comment>
<keyword evidence="3" id="KW-0812">Transmembrane</keyword>
<dbReference type="PANTHER" id="PTHR32285:SF239">
    <property type="entry name" value="PROTEIN TRICHOME BIREFRINGENCE-LIKE 34"/>
    <property type="match status" value="1"/>
</dbReference>
<evidence type="ECO:0000256" key="2">
    <source>
        <dbReference type="ARBA" id="ARBA00007727"/>
    </source>
</evidence>
<keyword evidence="6" id="KW-0472">Membrane</keyword>
<evidence type="ECO:0000256" key="1">
    <source>
        <dbReference type="ARBA" id="ARBA00004167"/>
    </source>
</evidence>
<accession>A0AAW2N385</accession>
<evidence type="ECO:0000313" key="9">
    <source>
        <dbReference type="EMBL" id="KAL0338134.1"/>
    </source>
</evidence>
<evidence type="ECO:0000256" key="6">
    <source>
        <dbReference type="ARBA" id="ARBA00023136"/>
    </source>
</evidence>
<comment type="subcellular location">
    <subcellularLocation>
        <location evidence="1">Membrane</location>
        <topology evidence="1">Single-pass membrane protein</topology>
    </subcellularLocation>
</comment>